<evidence type="ECO:0000256" key="1">
    <source>
        <dbReference type="SAM" id="Phobius"/>
    </source>
</evidence>
<dbReference type="RefSeq" id="WP_160795795.1">
    <property type="nucleotide sequence ID" value="NZ_WSSB01000005.1"/>
</dbReference>
<keyword evidence="1" id="KW-0812">Transmembrane</keyword>
<evidence type="ECO:0000313" key="3">
    <source>
        <dbReference type="Proteomes" id="UP000467214"/>
    </source>
</evidence>
<reference evidence="2 3" key="1">
    <citation type="submission" date="2019-12" db="EMBL/GenBank/DDBJ databases">
        <title>Neisseriaceae gen. nov. sp. Genome sequencing and assembly.</title>
        <authorList>
            <person name="Liu Z."/>
            <person name="Li A."/>
        </authorList>
    </citation>
    <scope>NUCLEOTIDE SEQUENCE [LARGE SCALE GENOMIC DNA]</scope>
    <source>
        <strain evidence="2 3">B2N2-7</strain>
    </source>
</reference>
<keyword evidence="1" id="KW-0472">Membrane</keyword>
<keyword evidence="1" id="KW-1133">Transmembrane helix</keyword>
<sequence length="191" mass="22258">MPDYTVIDSTKVLDGHYLKKLFWRAEPLKNEVSACKWLWLTAVEIVFGKEILEHMVINASVASVGNHPHVKDHGKIMHLSRHIPAGIVTNLFRKHIVEVLYYKFYRQYGILSPEESPYPKEGKRIIDCSQNRFCVDKTYLEQFISFRRAYDFSWLIINILTDAIIYFVSSDLTLAMLSALVVEAFRRFLKA</sequence>
<name>A0A845BMN8_9NEIS</name>
<organism evidence="2 3">
    <name type="scientific">Craterilacuibacter sinensis</name>
    <dbReference type="NCBI Taxonomy" id="2686017"/>
    <lineage>
        <taxon>Bacteria</taxon>
        <taxon>Pseudomonadati</taxon>
        <taxon>Pseudomonadota</taxon>
        <taxon>Betaproteobacteria</taxon>
        <taxon>Neisseriales</taxon>
        <taxon>Neisseriaceae</taxon>
        <taxon>Craterilacuibacter</taxon>
    </lineage>
</organism>
<keyword evidence="3" id="KW-1185">Reference proteome</keyword>
<dbReference type="EMBL" id="WSSB01000005">
    <property type="protein sequence ID" value="MXR36660.1"/>
    <property type="molecule type" value="Genomic_DNA"/>
</dbReference>
<dbReference type="AlphaFoldDB" id="A0A845BMN8"/>
<comment type="caution">
    <text evidence="2">The sequence shown here is derived from an EMBL/GenBank/DDBJ whole genome shotgun (WGS) entry which is preliminary data.</text>
</comment>
<evidence type="ECO:0000313" key="2">
    <source>
        <dbReference type="EMBL" id="MXR36660.1"/>
    </source>
</evidence>
<gene>
    <name evidence="2" type="ORF">GQF02_06725</name>
</gene>
<dbReference type="Proteomes" id="UP000467214">
    <property type="component" value="Unassembled WGS sequence"/>
</dbReference>
<accession>A0A845BMN8</accession>
<feature type="transmembrane region" description="Helical" evidence="1">
    <location>
        <begin position="163"/>
        <end position="185"/>
    </location>
</feature>
<protein>
    <submittedName>
        <fullName evidence="2">Uncharacterized protein</fullName>
    </submittedName>
</protein>
<proteinExistence type="predicted"/>